<feature type="compositionally biased region" description="Basic and acidic residues" evidence="1">
    <location>
        <begin position="141"/>
        <end position="151"/>
    </location>
</feature>
<dbReference type="AlphaFoldDB" id="D6AIC8"/>
<feature type="compositionally biased region" description="Basic and acidic residues" evidence="1">
    <location>
        <begin position="44"/>
        <end position="54"/>
    </location>
</feature>
<name>D6AIC8_STRFL</name>
<feature type="region of interest" description="Disordered" evidence="1">
    <location>
        <begin position="1"/>
        <end position="158"/>
    </location>
</feature>
<evidence type="ECO:0000256" key="1">
    <source>
        <dbReference type="SAM" id="MobiDB-lite"/>
    </source>
</evidence>
<organism evidence="2 3">
    <name type="scientific">Streptomyces filamentosus NRRL 15998</name>
    <dbReference type="NCBI Taxonomy" id="457431"/>
    <lineage>
        <taxon>Bacteria</taxon>
        <taxon>Bacillati</taxon>
        <taxon>Actinomycetota</taxon>
        <taxon>Actinomycetes</taxon>
        <taxon>Kitasatosporales</taxon>
        <taxon>Streptomycetaceae</taxon>
        <taxon>Streptomyces</taxon>
    </lineage>
</organism>
<reference evidence="3" key="2">
    <citation type="submission" date="2008-12" db="EMBL/GenBank/DDBJ databases">
        <title>Annotation of Streptomyces roseosporus strain NRRL 15998.</title>
        <authorList>
            <consortium name="The Broad Institute Genome Sequencing Platform"/>
            <consortium name="Broad Institute Microbial Sequencing Center"/>
            <person name="Fischbach M."/>
            <person name="Ward D."/>
            <person name="Young S."/>
            <person name="Kodira C.D."/>
            <person name="Zeng Q."/>
            <person name="Koehrsen M."/>
            <person name="Godfrey P."/>
            <person name="Alvarado L."/>
            <person name="Berlin A.M."/>
            <person name="Borenstein D."/>
            <person name="Chen Z."/>
            <person name="Engels R."/>
            <person name="Freedman E."/>
            <person name="Gellesch M."/>
            <person name="Goldberg J."/>
            <person name="Griggs A."/>
            <person name="Gujja S."/>
            <person name="Heiman D.I."/>
            <person name="Hepburn T.A."/>
            <person name="Howarth C."/>
            <person name="Jen D."/>
            <person name="Larson L."/>
            <person name="Lewis B."/>
            <person name="Mehta T."/>
            <person name="Park D."/>
            <person name="Pearson M."/>
            <person name="Roberts A."/>
            <person name="Saif S."/>
            <person name="Shea T.D."/>
            <person name="Shenoy N."/>
            <person name="Sisk P."/>
            <person name="Stolte C."/>
            <person name="Sykes S.N."/>
            <person name="Walk T."/>
            <person name="White J."/>
            <person name="Yandava C."/>
            <person name="Straight P."/>
            <person name="Clardy J."/>
            <person name="Hung D."/>
            <person name="Kolter R."/>
            <person name="Mekalanos J."/>
            <person name="Walker S."/>
            <person name="Walsh C.T."/>
            <person name="Wieland B.L.C."/>
            <person name="Ilzarbe M."/>
            <person name="Galagan J."/>
            <person name="Nusbaum C."/>
            <person name="Birren B."/>
        </authorList>
    </citation>
    <scope>NUCLEOTIDE SEQUENCE [LARGE SCALE GENOMIC DNA]</scope>
    <source>
        <strain evidence="3">NRRL 15998</strain>
    </source>
</reference>
<reference evidence="3" key="1">
    <citation type="submission" date="2008-10" db="EMBL/GenBank/DDBJ databases">
        <authorList>
            <person name="Molnar K."/>
        </authorList>
    </citation>
    <scope>NUCLEOTIDE SEQUENCE [LARGE SCALE GENOMIC DNA]</scope>
    <source>
        <strain evidence="3">NRRL 15998</strain>
    </source>
</reference>
<sequence length="158" mass="15908">MFPGGVDHAPRRARITHRAAHGSRRTSLTDSRTAARHRRQLRGGFDRAGRERFLGRRGGRRGLRRGLRAGAASASARAETGPSAAATPSPAASASSRSGGAPASTAATTSLAPCTPAPSAAGSTPATTAPEALTGAPGADRAAETPARRAADVPQTDP</sequence>
<gene>
    <name evidence="2" type="ORF">SSGG_06550</name>
</gene>
<dbReference type="Proteomes" id="UP000003986">
    <property type="component" value="Unassembled WGS sequence"/>
</dbReference>
<feature type="compositionally biased region" description="Basic residues" evidence="1">
    <location>
        <begin position="11"/>
        <end position="24"/>
    </location>
</feature>
<dbReference type="EMBL" id="DS999644">
    <property type="protein sequence ID" value="EFE79183.2"/>
    <property type="molecule type" value="Genomic_DNA"/>
</dbReference>
<accession>D6AIC8</accession>
<feature type="compositionally biased region" description="Basic residues" evidence="1">
    <location>
        <begin position="55"/>
        <end position="67"/>
    </location>
</feature>
<protein>
    <submittedName>
        <fullName evidence="2">Predicted protein</fullName>
    </submittedName>
</protein>
<feature type="compositionally biased region" description="Low complexity" evidence="1">
    <location>
        <begin position="68"/>
        <end position="132"/>
    </location>
</feature>
<proteinExistence type="predicted"/>
<evidence type="ECO:0000313" key="2">
    <source>
        <dbReference type="EMBL" id="EFE79183.2"/>
    </source>
</evidence>
<evidence type="ECO:0000313" key="3">
    <source>
        <dbReference type="Proteomes" id="UP000003986"/>
    </source>
</evidence>